<comment type="caution">
    <text evidence="1">The sequence shown here is derived from an EMBL/GenBank/DDBJ whole genome shotgun (WGS) entry which is preliminary data.</text>
</comment>
<protein>
    <submittedName>
        <fullName evidence="1">Uncharacterized protein</fullName>
    </submittedName>
</protein>
<reference evidence="1" key="1">
    <citation type="journal article" date="2015" name="Nature">
        <title>Complex archaea that bridge the gap between prokaryotes and eukaryotes.</title>
        <authorList>
            <person name="Spang A."/>
            <person name="Saw J.H."/>
            <person name="Jorgensen S.L."/>
            <person name="Zaremba-Niedzwiedzka K."/>
            <person name="Martijn J."/>
            <person name="Lind A.E."/>
            <person name="van Eijk R."/>
            <person name="Schleper C."/>
            <person name="Guy L."/>
            <person name="Ettema T.J."/>
        </authorList>
    </citation>
    <scope>NUCLEOTIDE SEQUENCE</scope>
</reference>
<organism evidence="1">
    <name type="scientific">marine sediment metagenome</name>
    <dbReference type="NCBI Taxonomy" id="412755"/>
    <lineage>
        <taxon>unclassified sequences</taxon>
        <taxon>metagenomes</taxon>
        <taxon>ecological metagenomes</taxon>
    </lineage>
</organism>
<evidence type="ECO:0000313" key="1">
    <source>
        <dbReference type="EMBL" id="KKK85725.1"/>
    </source>
</evidence>
<dbReference type="AlphaFoldDB" id="A0A0F8ZI44"/>
<proteinExistence type="predicted"/>
<dbReference type="EMBL" id="LAZR01051176">
    <property type="protein sequence ID" value="KKK85725.1"/>
    <property type="molecule type" value="Genomic_DNA"/>
</dbReference>
<name>A0A0F8ZI44_9ZZZZ</name>
<sequence>MSTIRRIKRDILKANGVPAKHCKLFKVAMVVQVFKRTDGRHSKK</sequence>
<gene>
    <name evidence="1" type="ORF">LCGC14_2770430</name>
</gene>
<accession>A0A0F8ZI44</accession>